<keyword evidence="3" id="KW-1185">Reference proteome</keyword>
<gene>
    <name evidence="2" type="ORF">HK099_001831</name>
</gene>
<evidence type="ECO:0000313" key="3">
    <source>
        <dbReference type="Proteomes" id="UP001211065"/>
    </source>
</evidence>
<feature type="region of interest" description="Disordered" evidence="1">
    <location>
        <begin position="141"/>
        <end position="181"/>
    </location>
</feature>
<accession>A0AAD5TTC8</accession>
<protein>
    <submittedName>
        <fullName evidence="2">Uncharacterized protein</fullName>
    </submittedName>
</protein>
<evidence type="ECO:0000256" key="1">
    <source>
        <dbReference type="SAM" id="MobiDB-lite"/>
    </source>
</evidence>
<organism evidence="2 3">
    <name type="scientific">Clydaea vesicula</name>
    <dbReference type="NCBI Taxonomy" id="447962"/>
    <lineage>
        <taxon>Eukaryota</taxon>
        <taxon>Fungi</taxon>
        <taxon>Fungi incertae sedis</taxon>
        <taxon>Chytridiomycota</taxon>
        <taxon>Chytridiomycota incertae sedis</taxon>
        <taxon>Chytridiomycetes</taxon>
        <taxon>Lobulomycetales</taxon>
        <taxon>Lobulomycetaceae</taxon>
        <taxon>Clydaea</taxon>
    </lineage>
</organism>
<proteinExistence type="predicted"/>
<dbReference type="Proteomes" id="UP001211065">
    <property type="component" value="Unassembled WGS sequence"/>
</dbReference>
<name>A0AAD5TTC8_9FUNG</name>
<feature type="compositionally biased region" description="Polar residues" evidence="1">
    <location>
        <begin position="151"/>
        <end position="170"/>
    </location>
</feature>
<evidence type="ECO:0000313" key="2">
    <source>
        <dbReference type="EMBL" id="KAJ3202496.1"/>
    </source>
</evidence>
<comment type="caution">
    <text evidence="2">The sequence shown here is derived from an EMBL/GenBank/DDBJ whole genome shotgun (WGS) entry which is preliminary data.</text>
</comment>
<dbReference type="AlphaFoldDB" id="A0AAD5TTC8"/>
<sequence length="353" mass="41302">MSEGSEFILESLNSSLTTLDTHFLLLQPKIKSILLSDPLPIPALDSLDQTFINELSLLRKWLKQEDFVIKFNEIDKDLKNLKVIDPEILLAKNPYSNRIIQFKTSKNKNLFLKTASKTDKLTILEKCRAVIKETSELQQLVLPERNDDSDNSIQKENNDSFNGSSAFLKTSTRKKKDGTKDENISESLKYIEEDLEKKILELHHFNSEISQNEIDNQRIFESDFRDKFNLDKIFKDIDEKEEEDVEEFSFLKKCDNQLAEIDDNVSSDSSRQSEHTDEEEIKCEDEVITKNCSAENALKLLDVYSEFLDKVKQNLEKKRIREVENEKKYNELEVEFTKIDLENQVLYFNIDLY</sequence>
<reference evidence="2" key="1">
    <citation type="submission" date="2020-05" db="EMBL/GenBank/DDBJ databases">
        <title>Phylogenomic resolution of chytrid fungi.</title>
        <authorList>
            <person name="Stajich J.E."/>
            <person name="Amses K."/>
            <person name="Simmons R."/>
            <person name="Seto K."/>
            <person name="Myers J."/>
            <person name="Bonds A."/>
            <person name="Quandt C.A."/>
            <person name="Barry K."/>
            <person name="Liu P."/>
            <person name="Grigoriev I."/>
            <person name="Longcore J.E."/>
            <person name="James T.Y."/>
        </authorList>
    </citation>
    <scope>NUCLEOTIDE SEQUENCE</scope>
    <source>
        <strain evidence="2">JEL0476</strain>
    </source>
</reference>
<dbReference type="EMBL" id="JADGJW010001563">
    <property type="protein sequence ID" value="KAJ3202496.1"/>
    <property type="molecule type" value="Genomic_DNA"/>
</dbReference>